<dbReference type="EMBL" id="OP313111">
    <property type="protein sequence ID" value="UXQ84870.1"/>
    <property type="molecule type" value="Genomic_DNA"/>
</dbReference>
<feature type="domain" description="DNA-directed RNA polymerase N-terminal" evidence="9">
    <location>
        <begin position="18"/>
        <end position="315"/>
    </location>
</feature>
<dbReference type="InterPro" id="IPR043502">
    <property type="entry name" value="DNA/RNA_pol_sf"/>
</dbReference>
<evidence type="ECO:0000313" key="11">
    <source>
        <dbReference type="Proteomes" id="UP001060584"/>
    </source>
</evidence>
<dbReference type="InterPro" id="IPR024075">
    <property type="entry name" value="DNA-dir_RNA_pol_helix_hairp_sf"/>
</dbReference>
<dbReference type="SMART" id="SM01311">
    <property type="entry name" value="RPOL_N"/>
    <property type="match status" value="1"/>
</dbReference>
<dbReference type="InterPro" id="IPR002092">
    <property type="entry name" value="DNA-dir_Rpol_phage-type"/>
</dbReference>
<dbReference type="Gene3D" id="1.10.287.280">
    <property type="match status" value="1"/>
</dbReference>
<keyword evidence="4" id="KW-0808">Transferase</keyword>
<organism evidence="10 11">
    <name type="scientific">Ralstonia phage 10RS306A</name>
    <dbReference type="NCBI Taxonomy" id="2968818"/>
    <lineage>
        <taxon>Viruses</taxon>
        <taxon>Duplodnaviria</taxon>
        <taxon>Heunggongvirae</taxon>
        <taxon>Uroviricota</taxon>
        <taxon>Caudoviricetes</taxon>
        <taxon>Autographivirales</taxon>
        <taxon>Autotranscriptaviridae</taxon>
        <taxon>Serkorvirus</taxon>
        <taxon>Serkorvirus 10RS306A</taxon>
    </lineage>
</organism>
<protein>
    <recommendedName>
        <fullName evidence="2">DNA-directed RNA polymerase</fullName>
        <ecNumber evidence="2">2.7.7.6</ecNumber>
    </recommendedName>
</protein>
<dbReference type="PROSITE" id="PS00489">
    <property type="entry name" value="RNA_POL_PHAGE_2"/>
    <property type="match status" value="1"/>
</dbReference>
<dbReference type="Proteomes" id="UP001060584">
    <property type="component" value="Segment"/>
</dbReference>
<name>A0A977XRL5_9CAUD</name>
<dbReference type="GO" id="GO:0003899">
    <property type="term" value="F:DNA-directed RNA polymerase activity"/>
    <property type="evidence" value="ECO:0007669"/>
    <property type="project" value="UniProtKB-EC"/>
</dbReference>
<evidence type="ECO:0000256" key="5">
    <source>
        <dbReference type="ARBA" id="ARBA00022695"/>
    </source>
</evidence>
<proteinExistence type="inferred from homology"/>
<comment type="similarity">
    <text evidence="1">Belongs to the phage and mitochondrial RNA polymerase family.</text>
</comment>
<dbReference type="InterPro" id="IPR046950">
    <property type="entry name" value="DNA-dir_Rpol_C_phage-type"/>
</dbReference>
<keyword evidence="5" id="KW-0548">Nucleotidyltransferase</keyword>
<dbReference type="Gene3D" id="1.10.150.20">
    <property type="entry name" value="5' to 3' exonuclease, C-terminal subdomain"/>
    <property type="match status" value="1"/>
</dbReference>
<keyword evidence="3" id="KW-0240">DNA-directed RNA polymerase</keyword>
<dbReference type="InterPro" id="IPR029262">
    <property type="entry name" value="RPOL_N"/>
</dbReference>
<dbReference type="Gene3D" id="1.10.287.260">
    <property type="match status" value="1"/>
</dbReference>
<dbReference type="EC" id="2.7.7.6" evidence="2"/>
<evidence type="ECO:0000256" key="6">
    <source>
        <dbReference type="ARBA" id="ARBA00023163"/>
    </source>
</evidence>
<evidence type="ECO:0000256" key="1">
    <source>
        <dbReference type="ARBA" id="ARBA00009493"/>
    </source>
</evidence>
<dbReference type="GO" id="GO:0019083">
    <property type="term" value="P:viral transcription"/>
    <property type="evidence" value="ECO:0007669"/>
    <property type="project" value="UniProtKB-KW"/>
</dbReference>
<accession>A0A977XRL5</accession>
<evidence type="ECO:0000256" key="4">
    <source>
        <dbReference type="ARBA" id="ARBA00022679"/>
    </source>
</evidence>
<evidence type="ECO:0000313" key="10">
    <source>
        <dbReference type="EMBL" id="UXQ84870.1"/>
    </source>
</evidence>
<dbReference type="Pfam" id="PF00940">
    <property type="entry name" value="RNA_pol"/>
    <property type="match status" value="1"/>
</dbReference>
<comment type="catalytic activity">
    <reaction evidence="8">
        <text>RNA(n) + a ribonucleoside 5'-triphosphate = RNA(n+1) + diphosphate</text>
        <dbReference type="Rhea" id="RHEA:21248"/>
        <dbReference type="Rhea" id="RHEA-COMP:14527"/>
        <dbReference type="Rhea" id="RHEA-COMP:17342"/>
        <dbReference type="ChEBI" id="CHEBI:33019"/>
        <dbReference type="ChEBI" id="CHEBI:61557"/>
        <dbReference type="ChEBI" id="CHEBI:140395"/>
        <dbReference type="EC" id="2.7.7.6"/>
    </reaction>
</comment>
<dbReference type="GO" id="GO:0000428">
    <property type="term" value="C:DNA-directed RNA polymerase complex"/>
    <property type="evidence" value="ECO:0007669"/>
    <property type="project" value="UniProtKB-KW"/>
</dbReference>
<sequence>MSDALQTLTELYGPDLAEAQRAIEAEAYEIGAQRFLAAMQAKAERGEGADTKVARPLIADLIPKVETAINEFIETAFSGKAGKKHTAAKLMAKVNSNRVAFIALRVVLNALAQVSGGSGSKKLPTLISVTMQVGHDIEDEARFGRIRDENEKRYKDNIAVNIAQRSGDHFKRAYARAVEVAMQDAGELQEWDGWSNQDRAAVGLKLVELIIESTGLIELAHEHKGNPKLHRVVIGISDLYAEWLAKRTHSLADMTPAFAPCVVPPKPWVGNRAGGYWFNEDKSPLMLVRGSVRRNRRYKDVDLTNVLASLNAIQNTPWTINAKVLAVAEEVAKWPNPPVKKMPSHETLQKPDRLEGMDEDEAALKAWKKQAALAYRKEKARRSRRYQLETSLQQARKYAGFERLWFPYSLDFRGRIYAATKFSPQGQDLDKALLLFADPPEIGEDGAFWLRMHLANTAGFDKETLDDRIKWTHDNEALILATAAAPLDNLWWAAEADSPFCFLAACFEYAAWKEQGPSYRCGLAIAFDGSCSGIQHFSAMLKDEVGGRAVNLIPSEKPSDIYRIVSDKVNIVLKRDAADGSDDYTETKTDKDSGEIIERPRRGTRSLSRQWLNYGVNRKVTKRSVMTLPYGSKKYGFTDQLFEDIVQPAIEEMGEDVFPSPGEACSYMAGLIWDALGTTVVAAVEAMAWLQKVAAVLVTEEMPCHWVTPAGFPVWQEYRKTDTHRIDTMICGNIRVTMTVNKSEAQTGPKPLDRHKQQNGISPNFVHSMDASHMMLTCLRASQRGIEHFATIHDSFGTAPGHAGTMFRTVREVMVETYDTQDVIQNFYTTFDSLLSPDARDKIPAFPEKGNLVLADILNSQYCFA</sequence>
<dbReference type="InterPro" id="IPR037159">
    <property type="entry name" value="RNA_POL_N_sf"/>
</dbReference>
<evidence type="ECO:0000256" key="3">
    <source>
        <dbReference type="ARBA" id="ARBA00022478"/>
    </source>
</evidence>
<dbReference type="PANTHER" id="PTHR10102">
    <property type="entry name" value="DNA-DIRECTED RNA POLYMERASE, MITOCHONDRIAL"/>
    <property type="match status" value="1"/>
</dbReference>
<dbReference type="Pfam" id="PF14700">
    <property type="entry name" value="RPOL_N"/>
    <property type="match status" value="1"/>
</dbReference>
<keyword evidence="6" id="KW-0804">Transcription</keyword>
<dbReference type="SUPFAM" id="SSF56672">
    <property type="entry name" value="DNA/RNA polymerases"/>
    <property type="match status" value="1"/>
</dbReference>
<evidence type="ECO:0000256" key="2">
    <source>
        <dbReference type="ARBA" id="ARBA00012418"/>
    </source>
</evidence>
<keyword evidence="11" id="KW-1185">Reference proteome</keyword>
<keyword evidence="7" id="KW-1195">Viral transcription</keyword>
<evidence type="ECO:0000259" key="9">
    <source>
        <dbReference type="SMART" id="SM01311"/>
    </source>
</evidence>
<dbReference type="GO" id="GO:0003677">
    <property type="term" value="F:DNA binding"/>
    <property type="evidence" value="ECO:0007669"/>
    <property type="project" value="InterPro"/>
</dbReference>
<dbReference type="Gene3D" id="1.10.1320.10">
    <property type="entry name" value="DNA-directed RNA polymerase, N-terminal domain"/>
    <property type="match status" value="1"/>
</dbReference>
<reference evidence="10 11" key="1">
    <citation type="submission" date="2022-08" db="EMBL/GenBank/DDBJ databases">
        <authorList>
            <person name="Chen G.D."/>
        </authorList>
    </citation>
    <scope>NUCLEOTIDE SEQUENCE [LARGE SCALE GENOMIC DNA]</scope>
</reference>
<evidence type="ECO:0000256" key="7">
    <source>
        <dbReference type="ARBA" id="ARBA00023314"/>
    </source>
</evidence>
<dbReference type="GO" id="GO:0006351">
    <property type="term" value="P:DNA-templated transcription"/>
    <property type="evidence" value="ECO:0007669"/>
    <property type="project" value="InterPro"/>
</dbReference>
<dbReference type="PANTHER" id="PTHR10102:SF0">
    <property type="entry name" value="DNA-DIRECTED RNA POLYMERASE, MITOCHONDRIAL"/>
    <property type="match status" value="1"/>
</dbReference>
<evidence type="ECO:0000256" key="8">
    <source>
        <dbReference type="ARBA" id="ARBA00048552"/>
    </source>
</evidence>
<gene>
    <name evidence="10" type="ORF">10RS306A_gene4590</name>
</gene>